<proteinExistence type="predicted"/>
<dbReference type="InterPro" id="IPR009060">
    <property type="entry name" value="UBA-like_sf"/>
</dbReference>
<evidence type="ECO:0000313" key="4">
    <source>
        <dbReference type="Proteomes" id="UP000823775"/>
    </source>
</evidence>
<dbReference type="EMBL" id="JACEIK010000584">
    <property type="protein sequence ID" value="MCD7459434.1"/>
    <property type="molecule type" value="Genomic_DNA"/>
</dbReference>
<dbReference type="Pfam" id="PF13899">
    <property type="entry name" value="Thioredoxin_7"/>
    <property type="match status" value="1"/>
</dbReference>
<evidence type="ECO:0000313" key="3">
    <source>
        <dbReference type="EMBL" id="MCD7459434.1"/>
    </source>
</evidence>
<name>A0ABS8SKI5_DATST</name>
<dbReference type="InterPro" id="IPR029071">
    <property type="entry name" value="Ubiquitin-like_domsf"/>
</dbReference>
<protein>
    <submittedName>
        <fullName evidence="3">UBX domain-containing protein 7</fullName>
    </submittedName>
</protein>
<dbReference type="PANTHER" id="PTHR23322:SF84">
    <property type="entry name" value="UBX DOMAIN-CONTAINING PROTEIN"/>
    <property type="match status" value="1"/>
</dbReference>
<dbReference type="SUPFAM" id="SSF52833">
    <property type="entry name" value="Thioredoxin-like"/>
    <property type="match status" value="1"/>
</dbReference>
<dbReference type="Proteomes" id="UP000823775">
    <property type="component" value="Unassembled WGS sequence"/>
</dbReference>
<dbReference type="Gene3D" id="3.40.30.10">
    <property type="entry name" value="Glutaredoxin"/>
    <property type="match status" value="1"/>
</dbReference>
<dbReference type="SMART" id="SM00594">
    <property type="entry name" value="UAS"/>
    <property type="match status" value="1"/>
</dbReference>
<organism evidence="3 4">
    <name type="scientific">Datura stramonium</name>
    <name type="common">Jimsonweed</name>
    <name type="synonym">Common thornapple</name>
    <dbReference type="NCBI Taxonomy" id="4076"/>
    <lineage>
        <taxon>Eukaryota</taxon>
        <taxon>Viridiplantae</taxon>
        <taxon>Streptophyta</taxon>
        <taxon>Embryophyta</taxon>
        <taxon>Tracheophyta</taxon>
        <taxon>Spermatophyta</taxon>
        <taxon>Magnoliopsida</taxon>
        <taxon>eudicotyledons</taxon>
        <taxon>Gunneridae</taxon>
        <taxon>Pentapetalae</taxon>
        <taxon>asterids</taxon>
        <taxon>lamiids</taxon>
        <taxon>Solanales</taxon>
        <taxon>Solanaceae</taxon>
        <taxon>Solanoideae</taxon>
        <taxon>Datureae</taxon>
        <taxon>Datura</taxon>
    </lineage>
</organism>
<feature type="domain" description="UBX" evidence="2">
    <location>
        <begin position="295"/>
        <end position="375"/>
    </location>
</feature>
<dbReference type="PROSITE" id="PS50033">
    <property type="entry name" value="UBX"/>
    <property type="match status" value="1"/>
</dbReference>
<evidence type="ECO:0000259" key="2">
    <source>
        <dbReference type="PROSITE" id="PS50033"/>
    </source>
</evidence>
<dbReference type="InterPro" id="IPR036249">
    <property type="entry name" value="Thioredoxin-like_sf"/>
</dbReference>
<dbReference type="SUPFAM" id="SSF46934">
    <property type="entry name" value="UBA-like"/>
    <property type="match status" value="1"/>
</dbReference>
<evidence type="ECO:0000256" key="1">
    <source>
        <dbReference type="ARBA" id="ARBA00022786"/>
    </source>
</evidence>
<dbReference type="PANTHER" id="PTHR23322">
    <property type="entry name" value="FAS-ASSOCIATED PROTEIN"/>
    <property type="match status" value="1"/>
</dbReference>
<dbReference type="CDD" id="cd02958">
    <property type="entry name" value="UAS"/>
    <property type="match status" value="1"/>
</dbReference>
<dbReference type="Pfam" id="PF14555">
    <property type="entry name" value="UBA_4"/>
    <property type="match status" value="1"/>
</dbReference>
<keyword evidence="1" id="KW-0833">Ubl conjugation pathway</keyword>
<dbReference type="InterPro" id="IPR001012">
    <property type="entry name" value="UBX_dom"/>
</dbReference>
<dbReference type="InterPro" id="IPR050730">
    <property type="entry name" value="UBX_domain-protein"/>
</dbReference>
<accession>A0ABS8SKI5</accession>
<reference evidence="3 4" key="1">
    <citation type="journal article" date="2021" name="BMC Genomics">
        <title>Datura genome reveals duplications of psychoactive alkaloid biosynthetic genes and high mutation rate following tissue culture.</title>
        <authorList>
            <person name="Rajewski A."/>
            <person name="Carter-House D."/>
            <person name="Stajich J."/>
            <person name="Litt A."/>
        </authorList>
    </citation>
    <scope>NUCLEOTIDE SEQUENCE [LARGE SCALE GENOMIC DNA]</scope>
    <source>
        <strain evidence="3">AR-01</strain>
    </source>
</reference>
<dbReference type="InterPro" id="IPR006577">
    <property type="entry name" value="UAS"/>
</dbReference>
<dbReference type="SUPFAM" id="SSF54236">
    <property type="entry name" value="Ubiquitin-like"/>
    <property type="match status" value="1"/>
</dbReference>
<keyword evidence="4" id="KW-1185">Reference proteome</keyword>
<comment type="caution">
    <text evidence="3">The sequence shown here is derived from an EMBL/GenBank/DDBJ whole genome shotgun (WGS) entry which is preliminary data.</text>
</comment>
<dbReference type="CDD" id="cd14273">
    <property type="entry name" value="UBA_TAP-C_like"/>
    <property type="match status" value="1"/>
</dbReference>
<dbReference type="Gene3D" id="3.10.20.90">
    <property type="entry name" value="Phosphatidylinositol 3-kinase Catalytic Subunit, Chain A, domain 1"/>
    <property type="match status" value="1"/>
</dbReference>
<gene>
    <name evidence="3" type="primary">UBXN7</name>
    <name evidence="3" type="ORF">HAX54_040906</name>
</gene>
<dbReference type="Gene3D" id="1.10.8.10">
    <property type="entry name" value="DNA helicase RuvA subunit, C-terminal domain"/>
    <property type="match status" value="1"/>
</dbReference>
<sequence>MTYVLSNAQQRLVSSFLEIAVGQTAGTARQFLQSTSWNLEEAIQLFYSGNNDGTAFNSPPLTENDAALWEHDDDVRPPLPVRREALYGDNSGLYNGSSRNSEQIWSSTFPTKHNSLASLYRPPYELMYNGPFEKAKDAAAARNKWLLVNLQSKEEFSSDLLNRDTWANEIVAQTIKSNFVFWQVDDDKEGKKVCAYYKLDSLPVILVIDPITGQNMRSWNGMVEPENLLEDAMAFMDRSPSEYHADLVHKQHGETRREGDKLQEINKITDDGEDQNQLLMKKIFYLPLPEEPKCDRNLLCRIAIRLADGRRIQRNFLKTDSIKLLWSFCSTQLEEGQSRPFRFTRAIPGASKFWEYDNNLTFEESGLANSIVSVITT</sequence>
<dbReference type="Pfam" id="PF00789">
    <property type="entry name" value="UBX"/>
    <property type="match status" value="1"/>
</dbReference>
<dbReference type="CDD" id="cd01767">
    <property type="entry name" value="UBX"/>
    <property type="match status" value="1"/>
</dbReference>